<dbReference type="Proteomes" id="UP000286235">
    <property type="component" value="Unassembled WGS sequence"/>
</dbReference>
<reference evidence="1 2" key="1">
    <citation type="submission" date="2013-12" db="EMBL/GenBank/DDBJ databases">
        <title>Genome and proteome characterization of Caldibacillus debilis GB1 derived from a cellulolytic aero-tolerant co-culture.</title>
        <authorList>
            <person name="Wushke S.T."/>
            <person name="Zhang X."/>
            <person name="Fristensky B."/>
            <person name="Wilkins J.A."/>
            <person name="Levin D.B."/>
            <person name="Sparling R."/>
        </authorList>
    </citation>
    <scope>NUCLEOTIDE SEQUENCE [LARGE SCALE GENOMIC DNA]</scope>
    <source>
        <strain evidence="1 2">GB1</strain>
    </source>
</reference>
<dbReference type="AlphaFoldDB" id="A0A420VI27"/>
<organism evidence="1 2">
    <name type="scientific">Caldibacillus debilis GB1</name>
    <dbReference type="NCBI Taxonomy" id="1339248"/>
    <lineage>
        <taxon>Bacteria</taxon>
        <taxon>Bacillati</taxon>
        <taxon>Bacillota</taxon>
        <taxon>Bacilli</taxon>
        <taxon>Bacillales</taxon>
        <taxon>Bacillaceae</taxon>
        <taxon>Caldibacillus</taxon>
    </lineage>
</organism>
<gene>
    <name evidence="1" type="ORF">Cdeb_03011</name>
</gene>
<keyword evidence="2" id="KW-1185">Reference proteome</keyword>
<evidence type="ECO:0000313" key="1">
    <source>
        <dbReference type="EMBL" id="RKO63322.1"/>
    </source>
</evidence>
<accession>A0A420VI27</accession>
<comment type="caution">
    <text evidence="1">The sequence shown here is derived from an EMBL/GenBank/DDBJ whole genome shotgun (WGS) entry which is preliminary data.</text>
</comment>
<dbReference type="EMBL" id="AZRV01000009">
    <property type="protein sequence ID" value="RKO63322.1"/>
    <property type="molecule type" value="Genomic_DNA"/>
</dbReference>
<protein>
    <submittedName>
        <fullName evidence="1">Uncharacterized protein</fullName>
    </submittedName>
</protein>
<proteinExistence type="predicted"/>
<sequence length="201" mass="22102">MAGRHDPHARMIRRFRNFAGSPLFVHNGRKITTAGIGRGLCLLLSFVHSDLLSSLPICATDPVQNLSFFVRHLFKKARRQIGGSLHIRLPRGDETLQSACPASGCLHGRIKHRIHPEALRPDADPARAPNSALRLFGKLSGPDTYGRMHRTTLAAVPGFFRPHAPSGRHTQKTPVKRAPSAALQGLRFAGNLGRRRRNSPA</sequence>
<evidence type="ECO:0000313" key="2">
    <source>
        <dbReference type="Proteomes" id="UP000286235"/>
    </source>
</evidence>
<name>A0A420VI27_9BACI</name>